<dbReference type="Proteomes" id="UP000613740">
    <property type="component" value="Unassembled WGS sequence"/>
</dbReference>
<proteinExistence type="predicted"/>
<comment type="caution">
    <text evidence="1">The sequence shown here is derived from an EMBL/GenBank/DDBJ whole genome shotgun (WGS) entry which is preliminary data.</text>
</comment>
<sequence length="96" mass="9556">MADAHHHETASVTPAPRGEIAPTLIASAIDATPAAPTIHKAEQTVADGFTKGVDAVEEGLEKGISAIVTGVDTVASKIGSGLEKAAGAVGIKAHNH</sequence>
<reference evidence="1" key="1">
    <citation type="journal article" date="2020" name="bioRxiv">
        <title>Comparative genomics of Chlamydomonas.</title>
        <authorList>
            <person name="Craig R.J."/>
            <person name="Hasan A.R."/>
            <person name="Ness R.W."/>
            <person name="Keightley P.D."/>
        </authorList>
    </citation>
    <scope>NUCLEOTIDE SEQUENCE</scope>
    <source>
        <strain evidence="1">CCAP 11/173</strain>
    </source>
</reference>
<accession>A0A835W7D6</accession>
<dbReference type="EMBL" id="JAEHOD010000033">
    <property type="protein sequence ID" value="KAG2442180.1"/>
    <property type="molecule type" value="Genomic_DNA"/>
</dbReference>
<keyword evidence="2" id="KW-1185">Reference proteome</keyword>
<evidence type="ECO:0000313" key="1">
    <source>
        <dbReference type="EMBL" id="KAG2442180.1"/>
    </source>
</evidence>
<dbReference type="OrthoDB" id="529747at2759"/>
<protein>
    <submittedName>
        <fullName evidence="1">Uncharacterized protein</fullName>
    </submittedName>
</protein>
<organism evidence="1 2">
    <name type="scientific">Chlamydomonas schloesseri</name>
    <dbReference type="NCBI Taxonomy" id="2026947"/>
    <lineage>
        <taxon>Eukaryota</taxon>
        <taxon>Viridiplantae</taxon>
        <taxon>Chlorophyta</taxon>
        <taxon>core chlorophytes</taxon>
        <taxon>Chlorophyceae</taxon>
        <taxon>CS clade</taxon>
        <taxon>Chlamydomonadales</taxon>
        <taxon>Chlamydomonadaceae</taxon>
        <taxon>Chlamydomonas</taxon>
    </lineage>
</organism>
<dbReference type="AlphaFoldDB" id="A0A835W7D6"/>
<name>A0A835W7D6_9CHLO</name>
<gene>
    <name evidence="1" type="ORF">HYH02_009668</name>
</gene>
<evidence type="ECO:0000313" key="2">
    <source>
        <dbReference type="Proteomes" id="UP000613740"/>
    </source>
</evidence>